<sequence>MSTVKPPHRPGRALVPVPRHTAIMLRPADLRRPTRRRLRAWLANAAKLTTSLRTLAINAVVIVGIAVLVAGVWTQIKPRMLVEPVQLPSVLLKDGYKEDGVQRILAGKLESIEQTAFGTVPAPIGRNIDADTRQPDLTIPDTGVSLGQIVQSLRELIKRDQYVTSEIIGSGQMLTFHVTVLDPAQRLLSDDGEAQPPDRLDALITDGAQRALKLGNPYMYASWLSAKERDTCYADPTQCGFPLSGEAYQGIVDNGPSDPFAKWALLALSKIDEDRGDFDLEAEKTKELVNADPAFSWAWYNLGVALTELGCTEQSARAFETALRYDDKTEANYNAAGRRLLDVAARDAANAPDLLRSAVDDFTHALELKPHYQEALINLGLARFAQFAARDAQRASDGTQPVDREAAQALDDAQSTLERAVRLDEAHAARALLGLASVAWAQNRTSDAEQLAHLAHARSDSDPFCSQPFATTLREARGCIVSQPMKRVVTRDATYSGLLLTGGDGQRATRGSTLPSTTLPLRVCAVKFPPESPLTGIAWSGVPAPLMQALP</sequence>
<comment type="caution">
    <text evidence="3">The sequence shown here is derived from an EMBL/GenBank/DDBJ whole genome shotgun (WGS) entry which is preliminary data.</text>
</comment>
<keyword evidence="1" id="KW-0802">TPR repeat</keyword>
<dbReference type="InterPro" id="IPR011990">
    <property type="entry name" value="TPR-like_helical_dom_sf"/>
</dbReference>
<keyword evidence="2" id="KW-1133">Transmembrane helix</keyword>
<dbReference type="InterPro" id="IPR019734">
    <property type="entry name" value="TPR_rpt"/>
</dbReference>
<evidence type="ECO:0000313" key="3">
    <source>
        <dbReference type="EMBL" id="CAG4893433.1"/>
    </source>
</evidence>
<dbReference type="PROSITE" id="PS50005">
    <property type="entry name" value="TPR"/>
    <property type="match status" value="1"/>
</dbReference>
<feature type="repeat" description="TPR" evidence="1">
    <location>
        <begin position="296"/>
        <end position="329"/>
    </location>
</feature>
<protein>
    <recommendedName>
        <fullName evidence="5">Tetratricopeptide repeat protein</fullName>
    </recommendedName>
</protein>
<dbReference type="EMBL" id="CAJQZC010000003">
    <property type="protein sequence ID" value="CAG4893433.1"/>
    <property type="molecule type" value="Genomic_DNA"/>
</dbReference>
<dbReference type="SMART" id="SM00028">
    <property type="entry name" value="TPR"/>
    <property type="match status" value="2"/>
</dbReference>
<evidence type="ECO:0000256" key="1">
    <source>
        <dbReference type="PROSITE-ProRule" id="PRU00339"/>
    </source>
</evidence>
<keyword evidence="4" id="KW-1185">Reference proteome</keyword>
<accession>A0A9N8RU23</accession>
<dbReference type="RefSeq" id="WP_228875721.1">
    <property type="nucleotide sequence ID" value="NZ_CAJQYX010000001.1"/>
</dbReference>
<name>A0A9N8RU23_9BURK</name>
<dbReference type="SUPFAM" id="SSF48452">
    <property type="entry name" value="TPR-like"/>
    <property type="match status" value="1"/>
</dbReference>
<reference evidence="3" key="1">
    <citation type="submission" date="2021-04" db="EMBL/GenBank/DDBJ databases">
        <authorList>
            <person name="Vanwijnsberghe S."/>
        </authorList>
    </citation>
    <scope>NUCLEOTIDE SEQUENCE</scope>
    <source>
        <strain evidence="3">LMG 31841</strain>
    </source>
</reference>
<gene>
    <name evidence="3" type="ORF">LMG31841_01699</name>
</gene>
<dbReference type="Proteomes" id="UP000789704">
    <property type="component" value="Unassembled WGS sequence"/>
</dbReference>
<evidence type="ECO:0000256" key="2">
    <source>
        <dbReference type="SAM" id="Phobius"/>
    </source>
</evidence>
<evidence type="ECO:0008006" key="5">
    <source>
        <dbReference type="Google" id="ProtNLM"/>
    </source>
</evidence>
<dbReference type="AlphaFoldDB" id="A0A9N8RU23"/>
<feature type="transmembrane region" description="Helical" evidence="2">
    <location>
        <begin position="55"/>
        <end position="76"/>
    </location>
</feature>
<keyword evidence="2" id="KW-0472">Membrane</keyword>
<dbReference type="Gene3D" id="1.25.40.10">
    <property type="entry name" value="Tetratricopeptide repeat domain"/>
    <property type="match status" value="2"/>
</dbReference>
<keyword evidence="2" id="KW-0812">Transmembrane</keyword>
<evidence type="ECO:0000313" key="4">
    <source>
        <dbReference type="Proteomes" id="UP000789704"/>
    </source>
</evidence>
<organism evidence="3 4">
    <name type="scientific">Paraburkholderia saeva</name>
    <dbReference type="NCBI Taxonomy" id="2777537"/>
    <lineage>
        <taxon>Bacteria</taxon>
        <taxon>Pseudomonadati</taxon>
        <taxon>Pseudomonadota</taxon>
        <taxon>Betaproteobacteria</taxon>
        <taxon>Burkholderiales</taxon>
        <taxon>Burkholderiaceae</taxon>
        <taxon>Paraburkholderia</taxon>
    </lineage>
</organism>
<proteinExistence type="predicted"/>